<keyword evidence="2" id="KW-1185">Reference proteome</keyword>
<evidence type="ECO:0000313" key="1">
    <source>
        <dbReference type="EMBL" id="MPC41991.1"/>
    </source>
</evidence>
<name>A0A5B7F4M1_PORTR</name>
<protein>
    <submittedName>
        <fullName evidence="1">Uncharacterized protein</fullName>
    </submittedName>
</protein>
<gene>
    <name evidence="1" type="ORF">E2C01_035603</name>
</gene>
<dbReference type="AlphaFoldDB" id="A0A5B7F4M1"/>
<evidence type="ECO:0000313" key="2">
    <source>
        <dbReference type="Proteomes" id="UP000324222"/>
    </source>
</evidence>
<dbReference type="Proteomes" id="UP000324222">
    <property type="component" value="Unassembled WGS sequence"/>
</dbReference>
<accession>A0A5B7F4M1</accession>
<sequence length="157" mass="17469">MEMDSKTLATRQQAHHCQDKRTRGNAVLPLCMQAVCKHSKDSLTPAGPSCITQQEQIKAAASHSQRGDTEYSVSSHRDPTWLEIRDDEAGLLFAIPHCYKQPYDSMKRVCHGRGRRGGSNGFLEQCMKDTAPAMAARMQRRQCLQSPAVVQRAACNP</sequence>
<organism evidence="1 2">
    <name type="scientific">Portunus trituberculatus</name>
    <name type="common">Swimming crab</name>
    <name type="synonym">Neptunus trituberculatus</name>
    <dbReference type="NCBI Taxonomy" id="210409"/>
    <lineage>
        <taxon>Eukaryota</taxon>
        <taxon>Metazoa</taxon>
        <taxon>Ecdysozoa</taxon>
        <taxon>Arthropoda</taxon>
        <taxon>Crustacea</taxon>
        <taxon>Multicrustacea</taxon>
        <taxon>Malacostraca</taxon>
        <taxon>Eumalacostraca</taxon>
        <taxon>Eucarida</taxon>
        <taxon>Decapoda</taxon>
        <taxon>Pleocyemata</taxon>
        <taxon>Brachyura</taxon>
        <taxon>Eubrachyura</taxon>
        <taxon>Portunoidea</taxon>
        <taxon>Portunidae</taxon>
        <taxon>Portuninae</taxon>
        <taxon>Portunus</taxon>
    </lineage>
</organism>
<comment type="caution">
    <text evidence="1">The sequence shown here is derived from an EMBL/GenBank/DDBJ whole genome shotgun (WGS) entry which is preliminary data.</text>
</comment>
<dbReference type="EMBL" id="VSRR010005265">
    <property type="protein sequence ID" value="MPC41991.1"/>
    <property type="molecule type" value="Genomic_DNA"/>
</dbReference>
<proteinExistence type="predicted"/>
<reference evidence="1 2" key="1">
    <citation type="submission" date="2019-05" db="EMBL/GenBank/DDBJ databases">
        <title>Another draft genome of Portunus trituberculatus and its Hox gene families provides insights of decapod evolution.</title>
        <authorList>
            <person name="Jeong J.-H."/>
            <person name="Song I."/>
            <person name="Kim S."/>
            <person name="Choi T."/>
            <person name="Kim D."/>
            <person name="Ryu S."/>
            <person name="Kim W."/>
        </authorList>
    </citation>
    <scope>NUCLEOTIDE SEQUENCE [LARGE SCALE GENOMIC DNA]</scope>
    <source>
        <tissue evidence="1">Muscle</tissue>
    </source>
</reference>